<dbReference type="AlphaFoldDB" id="A0A975QZS9"/>
<feature type="transmembrane region" description="Helical" evidence="1">
    <location>
        <begin position="88"/>
        <end position="104"/>
    </location>
</feature>
<feature type="transmembrane region" description="Helical" evidence="1">
    <location>
        <begin position="110"/>
        <end position="127"/>
    </location>
</feature>
<feature type="transmembrane region" description="Helical" evidence="1">
    <location>
        <begin position="21"/>
        <end position="41"/>
    </location>
</feature>
<evidence type="ECO:0000313" key="3">
    <source>
        <dbReference type="EMBL" id="QWC08706.1"/>
    </source>
</evidence>
<gene>
    <name evidence="3" type="ORF">KKR91_09075</name>
</gene>
<accession>A0A975QZS9</accession>
<dbReference type="InterPro" id="IPR055568">
    <property type="entry name" value="DUF7144"/>
</dbReference>
<feature type="domain" description="DUF7144" evidence="2">
    <location>
        <begin position="16"/>
        <end position="130"/>
    </location>
</feature>
<dbReference type="RefSeq" id="WP_210228833.1">
    <property type="nucleotide sequence ID" value="NZ_CP076022.1"/>
</dbReference>
<dbReference type="EMBL" id="CP076022">
    <property type="protein sequence ID" value="QWC08706.1"/>
    <property type="molecule type" value="Genomic_DNA"/>
</dbReference>
<evidence type="ECO:0000259" key="2">
    <source>
        <dbReference type="Pfam" id="PF23636"/>
    </source>
</evidence>
<dbReference type="Pfam" id="PF23636">
    <property type="entry name" value="DUF7144"/>
    <property type="match status" value="1"/>
</dbReference>
<organism evidence="3 4">
    <name type="scientific">Arthrobacter jiangjiafuii</name>
    <dbReference type="NCBI Taxonomy" id="2817475"/>
    <lineage>
        <taxon>Bacteria</taxon>
        <taxon>Bacillati</taxon>
        <taxon>Actinomycetota</taxon>
        <taxon>Actinomycetes</taxon>
        <taxon>Micrococcales</taxon>
        <taxon>Micrococcaceae</taxon>
        <taxon>Arthrobacter</taxon>
    </lineage>
</organism>
<protein>
    <recommendedName>
        <fullName evidence="2">DUF7144 domain-containing protein</fullName>
    </recommendedName>
</protein>
<evidence type="ECO:0000313" key="4">
    <source>
        <dbReference type="Proteomes" id="UP000676885"/>
    </source>
</evidence>
<name>A0A975QZS9_9MICC</name>
<feature type="transmembrane region" description="Helical" evidence="1">
    <location>
        <begin position="61"/>
        <end position="81"/>
    </location>
</feature>
<proteinExistence type="predicted"/>
<keyword evidence="4" id="KW-1185">Reference proteome</keyword>
<reference evidence="3 4" key="1">
    <citation type="submission" date="2021-05" db="EMBL/GenBank/DDBJ databases">
        <title>Novel species in genus Arthrobacter.</title>
        <authorList>
            <person name="Zhang G."/>
        </authorList>
    </citation>
    <scope>NUCLEOTIDE SEQUENCE [LARGE SCALE GENOMIC DNA]</scope>
    <source>
        <strain evidence="4">zg-ZUI227</strain>
    </source>
</reference>
<evidence type="ECO:0000256" key="1">
    <source>
        <dbReference type="SAM" id="Phobius"/>
    </source>
</evidence>
<keyword evidence="1" id="KW-1133">Transmembrane helix</keyword>
<dbReference type="KEGG" id="ajg:KKR91_09075"/>
<dbReference type="Proteomes" id="UP000676885">
    <property type="component" value="Chromosome"/>
</dbReference>
<sequence>MSTVQQPLTSSGWTDWIRFAGVILLVNGIFSVVQALVALIGSNTYYAVVEGDLFLFDTTGWGWWNLFIGAFLILTAFGLFAQAVWARVVGVILAVLSAVVQLLLVPVQPWWSLIVIAIDVLIIYAIIAHGNDRRAAA</sequence>
<keyword evidence="1" id="KW-0812">Transmembrane</keyword>
<keyword evidence="1" id="KW-0472">Membrane</keyword>